<sequence>MKHEIKARVLFVCMGNICRSPTAHGVFRQLLRARGLEQLVEIDSAGTHAYHVGARPDQRASDTARARGIDIRDLRARCVGADDFERFDYVLAMDQDNYAHLAALCPPGLESRLGLLMDFAPDYSQREVPDPYYGGRRGFDQVFDMVEAAARGLLEDLNARFL</sequence>
<feature type="domain" description="Phosphotyrosine protein phosphatase I" evidence="6">
    <location>
        <begin position="7"/>
        <end position="156"/>
    </location>
</feature>
<accession>A0A4R4A693</accession>
<dbReference type="PANTHER" id="PTHR11717:SF7">
    <property type="entry name" value="LOW MOLECULAR WEIGHT PHOSPHOTYROSINE PROTEIN PHOSPHATASE"/>
    <property type="match status" value="1"/>
</dbReference>
<feature type="active site" evidence="5">
    <location>
        <position position="19"/>
    </location>
</feature>
<dbReference type="InterPro" id="IPR050438">
    <property type="entry name" value="LMW_PTPase"/>
</dbReference>
<dbReference type="GO" id="GO:0004725">
    <property type="term" value="F:protein tyrosine phosphatase activity"/>
    <property type="evidence" value="ECO:0007669"/>
    <property type="project" value="UniProtKB-EC"/>
</dbReference>
<evidence type="ECO:0000313" key="8">
    <source>
        <dbReference type="Proteomes" id="UP000295247"/>
    </source>
</evidence>
<dbReference type="Proteomes" id="UP000295247">
    <property type="component" value="Unassembled WGS sequence"/>
</dbReference>
<dbReference type="InterPro" id="IPR017867">
    <property type="entry name" value="Tyr_phospatase_low_mol_wt"/>
</dbReference>
<proteinExistence type="inferred from homology"/>
<keyword evidence="3" id="KW-0378">Hydrolase</keyword>
<evidence type="ECO:0000259" key="6">
    <source>
        <dbReference type="SMART" id="SM00226"/>
    </source>
</evidence>
<organism evidence="7 8">
    <name type="scientific">Marichromatium gracile</name>
    <name type="common">Chromatium gracile</name>
    <dbReference type="NCBI Taxonomy" id="1048"/>
    <lineage>
        <taxon>Bacteria</taxon>
        <taxon>Pseudomonadati</taxon>
        <taxon>Pseudomonadota</taxon>
        <taxon>Gammaproteobacteria</taxon>
        <taxon>Chromatiales</taxon>
        <taxon>Chromatiaceae</taxon>
        <taxon>Marichromatium</taxon>
    </lineage>
</organism>
<feature type="active site" description="Proton donor" evidence="5">
    <location>
        <position position="130"/>
    </location>
</feature>
<dbReference type="InterPro" id="IPR023485">
    <property type="entry name" value="Ptyr_pPase"/>
</dbReference>
<dbReference type="PANTHER" id="PTHR11717">
    <property type="entry name" value="LOW MOLECULAR WEIGHT PROTEIN TYROSINE PHOSPHATASE"/>
    <property type="match status" value="1"/>
</dbReference>
<evidence type="ECO:0000313" key="7">
    <source>
        <dbReference type="EMBL" id="TCW34312.1"/>
    </source>
</evidence>
<feature type="active site" description="Nucleophile" evidence="5">
    <location>
        <position position="13"/>
    </location>
</feature>
<dbReference type="AlphaFoldDB" id="A0A4R4A693"/>
<evidence type="ECO:0000256" key="4">
    <source>
        <dbReference type="ARBA" id="ARBA00022912"/>
    </source>
</evidence>
<dbReference type="Gene3D" id="3.40.50.2300">
    <property type="match status" value="1"/>
</dbReference>
<dbReference type="Pfam" id="PF01451">
    <property type="entry name" value="LMWPc"/>
    <property type="match status" value="1"/>
</dbReference>
<evidence type="ECO:0000256" key="5">
    <source>
        <dbReference type="PIRSR" id="PIRSR617867-1"/>
    </source>
</evidence>
<gene>
    <name evidence="7" type="ORF">EDC29_11127</name>
</gene>
<dbReference type="SUPFAM" id="SSF52788">
    <property type="entry name" value="Phosphotyrosine protein phosphatases I"/>
    <property type="match status" value="1"/>
</dbReference>
<reference evidence="7 8" key="1">
    <citation type="submission" date="2019-03" db="EMBL/GenBank/DDBJ databases">
        <title>Genomic Encyclopedia of Type Strains, Phase IV (KMG-IV): sequencing the most valuable type-strain genomes for metagenomic binning, comparative biology and taxonomic classification.</title>
        <authorList>
            <person name="Goeker M."/>
        </authorList>
    </citation>
    <scope>NUCLEOTIDE SEQUENCE [LARGE SCALE GENOMIC DNA]</scope>
    <source>
        <strain evidence="7 8">DSM 203</strain>
    </source>
</reference>
<dbReference type="InterPro" id="IPR036196">
    <property type="entry name" value="Ptyr_pPase_sf"/>
</dbReference>
<dbReference type="PRINTS" id="PR00719">
    <property type="entry name" value="LMWPTPASE"/>
</dbReference>
<dbReference type="EMBL" id="SMDC01000011">
    <property type="protein sequence ID" value="TCW34312.1"/>
    <property type="molecule type" value="Genomic_DNA"/>
</dbReference>
<protein>
    <recommendedName>
        <fullName evidence="2">protein-tyrosine-phosphatase</fullName>
        <ecNumber evidence="2">3.1.3.48</ecNumber>
    </recommendedName>
</protein>
<dbReference type="EC" id="3.1.3.48" evidence="2"/>
<keyword evidence="4" id="KW-0904">Protein phosphatase</keyword>
<evidence type="ECO:0000256" key="2">
    <source>
        <dbReference type="ARBA" id="ARBA00013064"/>
    </source>
</evidence>
<evidence type="ECO:0000256" key="1">
    <source>
        <dbReference type="ARBA" id="ARBA00011063"/>
    </source>
</evidence>
<evidence type="ECO:0000256" key="3">
    <source>
        <dbReference type="ARBA" id="ARBA00022801"/>
    </source>
</evidence>
<comment type="caution">
    <text evidence="7">The sequence shown here is derived from an EMBL/GenBank/DDBJ whole genome shotgun (WGS) entry which is preliminary data.</text>
</comment>
<dbReference type="RefSeq" id="WP_123139875.1">
    <property type="nucleotide sequence ID" value="NZ_NRRH01000010.1"/>
</dbReference>
<dbReference type="SMART" id="SM00226">
    <property type="entry name" value="LMWPc"/>
    <property type="match status" value="1"/>
</dbReference>
<dbReference type="CDD" id="cd16343">
    <property type="entry name" value="LMWPTP"/>
    <property type="match status" value="1"/>
</dbReference>
<name>A0A4R4A693_MARGR</name>
<dbReference type="FunFam" id="3.40.50.2300:FF:000113">
    <property type="entry name" value="Low molecular weight protein-tyrosine-phosphatase"/>
    <property type="match status" value="1"/>
</dbReference>
<comment type="similarity">
    <text evidence="1">Belongs to the low molecular weight phosphotyrosine protein phosphatase family.</text>
</comment>